<evidence type="ECO:0000259" key="9">
    <source>
        <dbReference type="PROSITE" id="PS50850"/>
    </source>
</evidence>
<feature type="transmembrane region" description="Helical" evidence="8">
    <location>
        <begin position="170"/>
        <end position="192"/>
    </location>
</feature>
<dbReference type="EMBL" id="ASYR01000015">
    <property type="protein sequence ID" value="KAF0649394.1"/>
    <property type="molecule type" value="Genomic_DNA"/>
</dbReference>
<accession>A0ABQ6XUH4</accession>
<feature type="compositionally biased region" description="Gly residues" evidence="7">
    <location>
        <begin position="27"/>
        <end position="36"/>
    </location>
</feature>
<feature type="compositionally biased region" description="Gly residues" evidence="7">
    <location>
        <begin position="1"/>
        <end position="14"/>
    </location>
</feature>
<dbReference type="CDD" id="cd17321">
    <property type="entry name" value="MFS_MMR_MDR_like"/>
    <property type="match status" value="1"/>
</dbReference>
<feature type="compositionally biased region" description="Basic and acidic residues" evidence="7">
    <location>
        <begin position="15"/>
        <end position="25"/>
    </location>
</feature>
<feature type="transmembrane region" description="Helical" evidence="8">
    <location>
        <begin position="79"/>
        <end position="99"/>
    </location>
</feature>
<feature type="transmembrane region" description="Helical" evidence="8">
    <location>
        <begin position="551"/>
        <end position="573"/>
    </location>
</feature>
<dbReference type="PANTHER" id="PTHR42718">
    <property type="entry name" value="MAJOR FACILITATOR SUPERFAMILY MULTIDRUG TRANSPORTER MFSC"/>
    <property type="match status" value="1"/>
</dbReference>
<organism evidence="10 11">
    <name type="scientific">Streptomyces fradiae ATCC 10745 = DSM 40063</name>
    <dbReference type="NCBI Taxonomy" id="1319510"/>
    <lineage>
        <taxon>Bacteria</taxon>
        <taxon>Bacillati</taxon>
        <taxon>Actinomycetota</taxon>
        <taxon>Actinomycetes</taxon>
        <taxon>Kitasatosporales</taxon>
        <taxon>Streptomycetaceae</taxon>
        <taxon>Streptomyces</taxon>
    </lineage>
</organism>
<feature type="transmembrane region" description="Helical" evidence="8">
    <location>
        <begin position="198"/>
        <end position="216"/>
    </location>
</feature>
<feature type="transmembrane region" description="Helical" evidence="8">
    <location>
        <begin position="323"/>
        <end position="348"/>
    </location>
</feature>
<evidence type="ECO:0000313" key="11">
    <source>
        <dbReference type="Proteomes" id="UP000731519"/>
    </source>
</evidence>
<evidence type="ECO:0000256" key="5">
    <source>
        <dbReference type="ARBA" id="ARBA00023136"/>
    </source>
</evidence>
<feature type="transmembrane region" description="Helical" evidence="8">
    <location>
        <begin position="236"/>
        <end position="260"/>
    </location>
</feature>
<gene>
    <name evidence="10" type="ORF">K701_13660</name>
</gene>
<feature type="transmembrane region" description="Helical" evidence="8">
    <location>
        <begin position="360"/>
        <end position="381"/>
    </location>
</feature>
<feature type="region of interest" description="Disordered" evidence="7">
    <location>
        <begin position="1"/>
        <end position="37"/>
    </location>
</feature>
<reference evidence="10 11" key="1">
    <citation type="submission" date="2013-05" db="EMBL/GenBank/DDBJ databases">
        <title>Genome Sequence of Streptomyces fradiae.</title>
        <authorList>
            <person name="Kirby R."/>
        </authorList>
    </citation>
    <scope>NUCLEOTIDE SEQUENCE [LARGE SCALE GENOMIC DNA]</scope>
    <source>
        <strain evidence="10 11">ATCC 10745</strain>
    </source>
</reference>
<feature type="transmembrane region" description="Helical" evidence="8">
    <location>
        <begin position="45"/>
        <end position="67"/>
    </location>
</feature>
<dbReference type="PRINTS" id="PR01036">
    <property type="entry name" value="TCRTETB"/>
</dbReference>
<dbReference type="PROSITE" id="PS50850">
    <property type="entry name" value="MFS"/>
    <property type="match status" value="1"/>
</dbReference>
<dbReference type="Pfam" id="PF07690">
    <property type="entry name" value="MFS_1"/>
    <property type="match status" value="1"/>
</dbReference>
<comment type="subcellular location">
    <subcellularLocation>
        <location evidence="1">Cell membrane</location>
        <topology evidence="1">Multi-pass membrane protein</topology>
    </subcellularLocation>
</comment>
<dbReference type="GeneID" id="91405956"/>
<feature type="transmembrane region" description="Helical" evidence="8">
    <location>
        <begin position="393"/>
        <end position="411"/>
    </location>
</feature>
<sequence>MGRRNGAGRGGRQAGGRDRGRDRGRSGGRSGGGAGDGAPRVARTLFVLLITANFVINYTSTAMNVALSDIVDDLGTSLTGVQSVISLYALVVAACLITGSKLGARHGDRRTFVVGGQIFAVGALVTALGPTLPFMLVGWSLLQGAGVALMLPALVSLLTESFTGAARTKALSALGVSAGIASGVAPVAGGLISHYLSWRVSFLLATVVTLAVVLLMRREAGPEPSRTRPDRRFDNLGALLSAAGFGLLVVATLLAGRYGLIEDRQDFQVLGVTLLRRGQVSPVPLLAGAGLVVLAVFAGWERHLIKRGRDPLVRLVVLRDRRIGVGSLTLVMLFLVPSGMLFLVPVFLQTTAGFDALRSGITLISMPVALSVGASMTARLVGSGRMTHRTAQLWAFSLMTAGCVAVAVMFGPRWDVSAVGLALTPGLLLVGFGRGMATTANDLVQSAAPPEEVSDVTGLSRTATYLGSSFGVALAGAFMTTTLLLAFEAGVKDSTVLSSAQRQRVVQAVEHQVQVTAATDDAVRARLASQGVTGAAADELVRVNAEARGRALAVAALGMGVLAVVGFLLALGLPRGPATPAGPAVPTARPPA</sequence>
<feature type="transmembrane region" description="Helical" evidence="8">
    <location>
        <begin position="280"/>
        <end position="300"/>
    </location>
</feature>
<dbReference type="Gene3D" id="1.20.1720.10">
    <property type="entry name" value="Multidrug resistance protein D"/>
    <property type="match status" value="1"/>
</dbReference>
<dbReference type="InterPro" id="IPR011701">
    <property type="entry name" value="MFS"/>
</dbReference>
<proteinExistence type="predicted"/>
<evidence type="ECO:0000256" key="6">
    <source>
        <dbReference type="ARBA" id="ARBA00023251"/>
    </source>
</evidence>
<evidence type="ECO:0000256" key="7">
    <source>
        <dbReference type="SAM" id="MobiDB-lite"/>
    </source>
</evidence>
<keyword evidence="2" id="KW-0813">Transport</keyword>
<keyword evidence="5 8" id="KW-0472">Membrane</keyword>
<dbReference type="InterPro" id="IPR036259">
    <property type="entry name" value="MFS_trans_sf"/>
</dbReference>
<keyword evidence="6" id="KW-0046">Antibiotic resistance</keyword>
<keyword evidence="11" id="KW-1185">Reference proteome</keyword>
<feature type="transmembrane region" description="Helical" evidence="8">
    <location>
        <begin position="136"/>
        <end position="158"/>
    </location>
</feature>
<protein>
    <recommendedName>
        <fullName evidence="9">Major facilitator superfamily (MFS) profile domain-containing protein</fullName>
    </recommendedName>
</protein>
<keyword evidence="4 8" id="KW-1133">Transmembrane helix</keyword>
<dbReference type="InterPro" id="IPR020846">
    <property type="entry name" value="MFS_dom"/>
</dbReference>
<name>A0ABQ6XUH4_STRFR</name>
<feature type="transmembrane region" description="Helical" evidence="8">
    <location>
        <begin position="465"/>
        <end position="487"/>
    </location>
</feature>
<evidence type="ECO:0000256" key="1">
    <source>
        <dbReference type="ARBA" id="ARBA00004651"/>
    </source>
</evidence>
<comment type="caution">
    <text evidence="10">The sequence shown here is derived from an EMBL/GenBank/DDBJ whole genome shotgun (WGS) entry which is preliminary data.</text>
</comment>
<evidence type="ECO:0000256" key="3">
    <source>
        <dbReference type="ARBA" id="ARBA00022692"/>
    </source>
</evidence>
<evidence type="ECO:0000256" key="4">
    <source>
        <dbReference type="ARBA" id="ARBA00022989"/>
    </source>
</evidence>
<evidence type="ECO:0000256" key="8">
    <source>
        <dbReference type="SAM" id="Phobius"/>
    </source>
</evidence>
<feature type="domain" description="Major facilitator superfamily (MFS) profile" evidence="9">
    <location>
        <begin position="45"/>
        <end position="504"/>
    </location>
</feature>
<evidence type="ECO:0000256" key="2">
    <source>
        <dbReference type="ARBA" id="ARBA00022448"/>
    </source>
</evidence>
<dbReference type="RefSeq" id="WP_031129762.1">
    <property type="nucleotide sequence ID" value="NZ_ASYR01000015.1"/>
</dbReference>
<dbReference type="PANTHER" id="PTHR42718:SF9">
    <property type="entry name" value="MAJOR FACILITATOR SUPERFAMILY MULTIDRUG TRANSPORTER MFSC"/>
    <property type="match status" value="1"/>
</dbReference>
<feature type="transmembrane region" description="Helical" evidence="8">
    <location>
        <begin position="111"/>
        <end position="130"/>
    </location>
</feature>
<dbReference type="Gene3D" id="1.20.1250.20">
    <property type="entry name" value="MFS general substrate transporter like domains"/>
    <property type="match status" value="1"/>
</dbReference>
<keyword evidence="3 8" id="KW-0812">Transmembrane</keyword>
<evidence type="ECO:0000313" key="10">
    <source>
        <dbReference type="EMBL" id="KAF0649394.1"/>
    </source>
</evidence>
<dbReference type="Proteomes" id="UP000731519">
    <property type="component" value="Unassembled WGS sequence"/>
</dbReference>
<dbReference type="SUPFAM" id="SSF103473">
    <property type="entry name" value="MFS general substrate transporter"/>
    <property type="match status" value="1"/>
</dbReference>